<reference evidence="1 2" key="1">
    <citation type="journal article" date="2023" name="J. Hered.">
        <title>Chromosome-level genome of the wood stork (Mycteria americana) provides insight into avian chromosome evolution.</title>
        <authorList>
            <person name="Flamio R. Jr."/>
            <person name="Ramstad K.M."/>
        </authorList>
    </citation>
    <scope>NUCLEOTIDE SEQUENCE [LARGE SCALE GENOMIC DNA]</scope>
    <source>
        <strain evidence="1">JAX WOST 10</strain>
    </source>
</reference>
<dbReference type="Proteomes" id="UP001333110">
    <property type="component" value="Unassembled WGS sequence"/>
</dbReference>
<accession>A0AAN7P536</accession>
<dbReference type="EMBL" id="JAUNZN010000002">
    <property type="protein sequence ID" value="KAK4826927.1"/>
    <property type="molecule type" value="Genomic_DNA"/>
</dbReference>
<organism evidence="1 2">
    <name type="scientific">Mycteria americana</name>
    <name type="common">Wood stork</name>
    <dbReference type="NCBI Taxonomy" id="33587"/>
    <lineage>
        <taxon>Eukaryota</taxon>
        <taxon>Metazoa</taxon>
        <taxon>Chordata</taxon>
        <taxon>Craniata</taxon>
        <taxon>Vertebrata</taxon>
        <taxon>Euteleostomi</taxon>
        <taxon>Archelosauria</taxon>
        <taxon>Archosauria</taxon>
        <taxon>Dinosauria</taxon>
        <taxon>Saurischia</taxon>
        <taxon>Theropoda</taxon>
        <taxon>Coelurosauria</taxon>
        <taxon>Aves</taxon>
        <taxon>Neognathae</taxon>
        <taxon>Neoaves</taxon>
        <taxon>Aequornithes</taxon>
        <taxon>Ciconiiformes</taxon>
        <taxon>Ciconiidae</taxon>
        <taxon>Mycteria</taxon>
    </lineage>
</organism>
<proteinExistence type="predicted"/>
<evidence type="ECO:0000313" key="2">
    <source>
        <dbReference type="Proteomes" id="UP001333110"/>
    </source>
</evidence>
<sequence length="70" mass="7927">MVEATTGWLETYPMAHATARNILGLEKQVLWRHGTPERIDHPSSTLCKVLFAMFTEDKKQIPKQGLLFSG</sequence>
<name>A0AAN7P536_MYCAM</name>
<evidence type="ECO:0000313" key="1">
    <source>
        <dbReference type="EMBL" id="KAK4826927.1"/>
    </source>
</evidence>
<protein>
    <submittedName>
        <fullName evidence="1">Uncharacterized protein</fullName>
    </submittedName>
</protein>
<comment type="caution">
    <text evidence="1">The sequence shown here is derived from an EMBL/GenBank/DDBJ whole genome shotgun (WGS) entry which is preliminary data.</text>
</comment>
<keyword evidence="2" id="KW-1185">Reference proteome</keyword>
<gene>
    <name evidence="1" type="ORF">QYF61_012755</name>
</gene>
<dbReference type="AlphaFoldDB" id="A0AAN7P536"/>